<proteinExistence type="predicted"/>
<feature type="region of interest" description="Disordered" evidence="1">
    <location>
        <begin position="42"/>
        <end position="62"/>
    </location>
</feature>
<sequence>MSELYKTELELALKAFIADHPGMLTREEAIGAVLENWFSTHGYLPTGQTGTRPEDLDATNDD</sequence>
<reference evidence="2 3" key="1">
    <citation type="submission" date="2016-02" db="EMBL/GenBank/DDBJ databases">
        <title>Genome sequencing of a beta-galactosidase producing bacteria Rhizobium sp. 59.</title>
        <authorList>
            <person name="Wang D."/>
            <person name="Kot W."/>
            <person name="Qin Y."/>
            <person name="Hansen L."/>
            <person name="Naqvi K."/>
            <person name="Rensing C."/>
        </authorList>
    </citation>
    <scope>NUCLEOTIDE SEQUENCE [LARGE SCALE GENOMIC DNA]</scope>
    <source>
        <strain evidence="2 3">59</strain>
    </source>
</reference>
<keyword evidence="3" id="KW-1185">Reference proteome</keyword>
<dbReference type="AlphaFoldDB" id="A0A657LRM7"/>
<organism evidence="2 3">
    <name type="scientific">Pararhizobium antarcticum</name>
    <dbReference type="NCBI Taxonomy" id="1798805"/>
    <lineage>
        <taxon>Bacteria</taxon>
        <taxon>Pseudomonadati</taxon>
        <taxon>Pseudomonadota</taxon>
        <taxon>Alphaproteobacteria</taxon>
        <taxon>Hyphomicrobiales</taxon>
        <taxon>Rhizobiaceae</taxon>
        <taxon>Rhizobium/Agrobacterium group</taxon>
        <taxon>Pararhizobium</taxon>
    </lineage>
</organism>
<dbReference type="RefSeq" id="WP_071833433.1">
    <property type="nucleotide sequence ID" value="NZ_LSRP01000088.1"/>
</dbReference>
<dbReference type="OrthoDB" id="8372826at2"/>
<accession>A0A657LRM7</accession>
<dbReference type="EMBL" id="LSRP01000088">
    <property type="protein sequence ID" value="OJF96274.1"/>
    <property type="molecule type" value="Genomic_DNA"/>
</dbReference>
<evidence type="ECO:0000313" key="3">
    <source>
        <dbReference type="Proteomes" id="UP000182661"/>
    </source>
</evidence>
<comment type="caution">
    <text evidence="2">The sequence shown here is derived from an EMBL/GenBank/DDBJ whole genome shotgun (WGS) entry which is preliminary data.</text>
</comment>
<dbReference type="Proteomes" id="UP000182661">
    <property type="component" value="Unassembled WGS sequence"/>
</dbReference>
<name>A0A657LRM7_9HYPH</name>
<gene>
    <name evidence="2" type="ORF">AX760_17895</name>
</gene>
<evidence type="ECO:0000256" key="1">
    <source>
        <dbReference type="SAM" id="MobiDB-lite"/>
    </source>
</evidence>
<protein>
    <submittedName>
        <fullName evidence="2">Uncharacterized protein</fullName>
    </submittedName>
</protein>
<evidence type="ECO:0000313" key="2">
    <source>
        <dbReference type="EMBL" id="OJF96274.1"/>
    </source>
</evidence>